<evidence type="ECO:0000256" key="3">
    <source>
        <dbReference type="ARBA" id="ARBA00022771"/>
    </source>
</evidence>
<dbReference type="GO" id="GO:0005634">
    <property type="term" value="C:nucleus"/>
    <property type="evidence" value="ECO:0007669"/>
    <property type="project" value="UniProtKB-SubCell"/>
</dbReference>
<evidence type="ECO:0000313" key="8">
    <source>
        <dbReference type="EMBL" id="KAJ8441089.1"/>
    </source>
</evidence>
<keyword evidence="3" id="KW-0863">Zinc-finger</keyword>
<name>A0A9Q1QGM2_9CARY</name>
<keyword evidence="4" id="KW-0862">Zinc</keyword>
<reference evidence="8" key="1">
    <citation type="submission" date="2022-04" db="EMBL/GenBank/DDBJ databases">
        <title>Carnegiea gigantea Genome sequencing and assembly v2.</title>
        <authorList>
            <person name="Copetti D."/>
            <person name="Sanderson M.J."/>
            <person name="Burquez A."/>
            <person name="Wojciechowski M.F."/>
        </authorList>
    </citation>
    <scope>NUCLEOTIDE SEQUENCE</scope>
    <source>
        <strain evidence="8">SGP5-SGP5p</strain>
        <tissue evidence="8">Aerial part</tissue>
    </source>
</reference>
<organism evidence="8 9">
    <name type="scientific">Carnegiea gigantea</name>
    <dbReference type="NCBI Taxonomy" id="171969"/>
    <lineage>
        <taxon>Eukaryota</taxon>
        <taxon>Viridiplantae</taxon>
        <taxon>Streptophyta</taxon>
        <taxon>Embryophyta</taxon>
        <taxon>Tracheophyta</taxon>
        <taxon>Spermatophyta</taxon>
        <taxon>Magnoliopsida</taxon>
        <taxon>eudicotyledons</taxon>
        <taxon>Gunneridae</taxon>
        <taxon>Pentapetalae</taxon>
        <taxon>Caryophyllales</taxon>
        <taxon>Cactineae</taxon>
        <taxon>Cactaceae</taxon>
        <taxon>Cactoideae</taxon>
        <taxon>Echinocereeae</taxon>
        <taxon>Carnegiea</taxon>
    </lineage>
</organism>
<evidence type="ECO:0000313" key="9">
    <source>
        <dbReference type="Proteomes" id="UP001153076"/>
    </source>
</evidence>
<dbReference type="GO" id="GO:0008270">
    <property type="term" value="F:zinc ion binding"/>
    <property type="evidence" value="ECO:0007669"/>
    <property type="project" value="UniProtKB-KW"/>
</dbReference>
<feature type="compositionally biased region" description="Polar residues" evidence="6">
    <location>
        <begin position="56"/>
        <end position="81"/>
    </location>
</feature>
<keyword evidence="2" id="KW-0479">Metal-binding</keyword>
<dbReference type="SUPFAM" id="SSF53098">
    <property type="entry name" value="Ribonuclease H-like"/>
    <property type="match status" value="1"/>
</dbReference>
<dbReference type="Pfam" id="PF05699">
    <property type="entry name" value="Dimer_Tnp_hAT"/>
    <property type="match status" value="1"/>
</dbReference>
<evidence type="ECO:0000259" key="7">
    <source>
        <dbReference type="Pfam" id="PF05699"/>
    </source>
</evidence>
<gene>
    <name evidence="8" type="ORF">Cgig2_000350</name>
</gene>
<evidence type="ECO:0000256" key="5">
    <source>
        <dbReference type="ARBA" id="ARBA00023242"/>
    </source>
</evidence>
<evidence type="ECO:0000256" key="4">
    <source>
        <dbReference type="ARBA" id="ARBA00022833"/>
    </source>
</evidence>
<keyword evidence="5" id="KW-0539">Nucleus</keyword>
<dbReference type="InterPro" id="IPR012337">
    <property type="entry name" value="RNaseH-like_sf"/>
</dbReference>
<dbReference type="EMBL" id="JAKOGI010000176">
    <property type="protein sequence ID" value="KAJ8441089.1"/>
    <property type="molecule type" value="Genomic_DNA"/>
</dbReference>
<dbReference type="InterPro" id="IPR008906">
    <property type="entry name" value="HATC_C_dom"/>
</dbReference>
<protein>
    <recommendedName>
        <fullName evidence="7">HAT C-terminal dimerisation domain-containing protein</fullName>
    </recommendedName>
</protein>
<dbReference type="InterPro" id="IPR052035">
    <property type="entry name" value="ZnF_BED_domain_contain"/>
</dbReference>
<dbReference type="GO" id="GO:0046983">
    <property type="term" value="F:protein dimerization activity"/>
    <property type="evidence" value="ECO:0007669"/>
    <property type="project" value="InterPro"/>
</dbReference>
<feature type="region of interest" description="Disordered" evidence="6">
    <location>
        <begin position="1"/>
        <end position="94"/>
    </location>
</feature>
<evidence type="ECO:0000256" key="2">
    <source>
        <dbReference type="ARBA" id="ARBA00022723"/>
    </source>
</evidence>
<proteinExistence type="predicted"/>
<feature type="domain" description="HAT C-terminal dimerisation" evidence="7">
    <location>
        <begin position="361"/>
        <end position="430"/>
    </location>
</feature>
<keyword evidence="9" id="KW-1185">Reference proteome</keyword>
<evidence type="ECO:0000256" key="6">
    <source>
        <dbReference type="SAM" id="MobiDB-lite"/>
    </source>
</evidence>
<dbReference type="Proteomes" id="UP001153076">
    <property type="component" value="Unassembled WGS sequence"/>
</dbReference>
<comment type="caution">
    <text evidence="8">The sequence shown here is derived from an EMBL/GenBank/DDBJ whole genome shotgun (WGS) entry which is preliminary data.</text>
</comment>
<dbReference type="PANTHER" id="PTHR46481:SF10">
    <property type="entry name" value="ZINC FINGER BED DOMAIN-CONTAINING PROTEIN 39"/>
    <property type="match status" value="1"/>
</dbReference>
<accession>A0A9Q1QGM2</accession>
<feature type="compositionally biased region" description="Basic and acidic residues" evidence="6">
    <location>
        <begin position="22"/>
        <end position="35"/>
    </location>
</feature>
<evidence type="ECO:0000256" key="1">
    <source>
        <dbReference type="ARBA" id="ARBA00004123"/>
    </source>
</evidence>
<dbReference type="AlphaFoldDB" id="A0A9Q1QGM2"/>
<dbReference type="PANTHER" id="PTHR46481">
    <property type="entry name" value="ZINC FINGER BED DOMAIN-CONTAINING PROTEIN 4"/>
    <property type="match status" value="1"/>
</dbReference>
<sequence>MATGSRSSKGKKKMVMGTETQDQCRKLQEEMRHFDQLAGYESVQSQDDVEVDGDATQPNTEHQVEPQQPNSQPIGHTTGPQPTRPPLHPNGDETGEFKTMCGVCKTKYEIYTGWGTGAMARHLETHGILTDSGISLNQAQIFGSLQPAYCPVSQGALKKRINSCFTNTYTELLNYLTAFKGRVSVTCDLWRSPFQENFLGVTCHWIDEKWNMQKRIIGFEVIEIEKNGYLLKNALMTVFTNFGIQNKILSLGVDNASSNTKCIDYMFESRCLDFLIKDFFHVRCVCHVLNLCVQDDVPYNVSRIMNDSNNLLQFLYDKYSEDAQPTTPQTPIQPMPSVPVSQFLYDTLVRGPGVSTTSGLQDESFDILLWWKENGEKYPILHRIAKDILTCPPSTVAIESAFSTERRILDDKRAALTPNTIKVLICLKDWQMMYN</sequence>
<comment type="subcellular location">
    <subcellularLocation>
        <location evidence="1">Nucleus</location>
    </subcellularLocation>
</comment>
<dbReference type="OrthoDB" id="2610923at2759"/>